<proteinExistence type="predicted"/>
<dbReference type="InterPro" id="IPR039422">
    <property type="entry name" value="MarR/SlyA-like"/>
</dbReference>
<dbReference type="InterPro" id="IPR036388">
    <property type="entry name" value="WH-like_DNA-bd_sf"/>
</dbReference>
<dbReference type="GO" id="GO:0006950">
    <property type="term" value="P:response to stress"/>
    <property type="evidence" value="ECO:0007669"/>
    <property type="project" value="TreeGrafter"/>
</dbReference>
<feature type="domain" description="HTH marR-type" evidence="1">
    <location>
        <begin position="15"/>
        <end position="149"/>
    </location>
</feature>
<protein>
    <submittedName>
        <fullName evidence="2">MarR family transcriptional regulator</fullName>
    </submittedName>
</protein>
<dbReference type="PROSITE" id="PS50995">
    <property type="entry name" value="HTH_MARR_2"/>
    <property type="match status" value="1"/>
</dbReference>
<name>A0A6L6VM73_AGRVI</name>
<comment type="caution">
    <text evidence="2">The sequence shown here is derived from an EMBL/GenBank/DDBJ whole genome shotgun (WGS) entry which is preliminary data.</text>
</comment>
<gene>
    <name evidence="2" type="ORF">GOZ90_22280</name>
</gene>
<dbReference type="Proteomes" id="UP000477951">
    <property type="component" value="Unassembled WGS sequence"/>
</dbReference>
<dbReference type="InterPro" id="IPR000835">
    <property type="entry name" value="HTH_MarR-typ"/>
</dbReference>
<organism evidence="2 3">
    <name type="scientific">Agrobacterium vitis</name>
    <name type="common">Rhizobium vitis</name>
    <dbReference type="NCBI Taxonomy" id="373"/>
    <lineage>
        <taxon>Bacteria</taxon>
        <taxon>Pseudomonadati</taxon>
        <taxon>Pseudomonadota</taxon>
        <taxon>Alphaproteobacteria</taxon>
        <taxon>Hyphomicrobiales</taxon>
        <taxon>Rhizobiaceae</taxon>
        <taxon>Rhizobium/Agrobacterium group</taxon>
        <taxon>Agrobacterium</taxon>
    </lineage>
</organism>
<dbReference type="PANTHER" id="PTHR33164">
    <property type="entry name" value="TRANSCRIPTIONAL REGULATOR, MARR FAMILY"/>
    <property type="match status" value="1"/>
</dbReference>
<dbReference type="AlphaFoldDB" id="A0A6L6VM73"/>
<dbReference type="PANTHER" id="PTHR33164:SF43">
    <property type="entry name" value="HTH-TYPE TRANSCRIPTIONAL REPRESSOR YETL"/>
    <property type="match status" value="1"/>
</dbReference>
<evidence type="ECO:0000313" key="2">
    <source>
        <dbReference type="EMBL" id="MUZ75409.1"/>
    </source>
</evidence>
<dbReference type="InterPro" id="IPR036390">
    <property type="entry name" value="WH_DNA-bd_sf"/>
</dbReference>
<accession>A0A6L6VM73</accession>
<dbReference type="SUPFAM" id="SSF46785">
    <property type="entry name" value="Winged helix' DNA-binding domain"/>
    <property type="match status" value="1"/>
</dbReference>
<reference evidence="2 3" key="1">
    <citation type="submission" date="2019-12" db="EMBL/GenBank/DDBJ databases">
        <title>Whole-genome sequencing of Allorhizobium vitis.</title>
        <authorList>
            <person name="Gan H.M."/>
            <person name="Szegedi E."/>
            <person name="Burr T."/>
            <person name="Savka M.A."/>
        </authorList>
    </citation>
    <scope>NUCLEOTIDE SEQUENCE [LARGE SCALE GENOMIC DNA]</scope>
    <source>
        <strain evidence="2 3">CG516</strain>
    </source>
</reference>
<evidence type="ECO:0000259" key="1">
    <source>
        <dbReference type="PROSITE" id="PS50995"/>
    </source>
</evidence>
<dbReference type="Pfam" id="PF12802">
    <property type="entry name" value="MarR_2"/>
    <property type="match status" value="1"/>
</dbReference>
<sequence>MKSKPPPTTSNSAQSRELLDYFGKYGLAMKRWIRSNLPTDGRVTAPRAGLLLGLAAKGQAVGMGELGELLGLSPRSMTVLVDGLSKEGLLRRIPHERDRRVTLVEITPAGKKMADGELGPSQDAAASVFEDLSSEERTELLRLMSKLMDSIKARGIDVGHETTTPSS</sequence>
<dbReference type="SMART" id="SM00347">
    <property type="entry name" value="HTH_MARR"/>
    <property type="match status" value="1"/>
</dbReference>
<dbReference type="EMBL" id="WPHR01000029">
    <property type="protein sequence ID" value="MUZ75409.1"/>
    <property type="molecule type" value="Genomic_DNA"/>
</dbReference>
<evidence type="ECO:0000313" key="3">
    <source>
        <dbReference type="Proteomes" id="UP000477951"/>
    </source>
</evidence>
<dbReference type="PRINTS" id="PR00598">
    <property type="entry name" value="HTHMARR"/>
</dbReference>
<dbReference type="GO" id="GO:0003700">
    <property type="term" value="F:DNA-binding transcription factor activity"/>
    <property type="evidence" value="ECO:0007669"/>
    <property type="project" value="InterPro"/>
</dbReference>
<dbReference type="Gene3D" id="1.10.10.10">
    <property type="entry name" value="Winged helix-like DNA-binding domain superfamily/Winged helix DNA-binding domain"/>
    <property type="match status" value="1"/>
</dbReference>